<dbReference type="GO" id="GO:0008970">
    <property type="term" value="F:phospholipase A1 activity"/>
    <property type="evidence" value="ECO:0007669"/>
    <property type="project" value="UniProtKB-EC"/>
</dbReference>
<evidence type="ECO:0000256" key="6">
    <source>
        <dbReference type="ARBA" id="ARBA00013179"/>
    </source>
</evidence>
<organism evidence="21 22">
    <name type="scientific">Duncaniella freteri</name>
    <dbReference type="NCBI Taxonomy" id="2530391"/>
    <lineage>
        <taxon>Bacteria</taxon>
        <taxon>Pseudomonadati</taxon>
        <taxon>Bacteroidota</taxon>
        <taxon>Bacteroidia</taxon>
        <taxon>Bacteroidales</taxon>
        <taxon>Muribaculaceae</taxon>
        <taxon>Duncaniella</taxon>
    </lineage>
</organism>
<comment type="similarity">
    <text evidence="4">Belongs to the phospholipase A1 family.</text>
</comment>
<feature type="active site" description="Nucleophile" evidence="19">
    <location>
        <position position="147"/>
    </location>
</feature>
<keyword evidence="12" id="KW-0378">Hydrolase</keyword>
<evidence type="ECO:0000256" key="18">
    <source>
        <dbReference type="ARBA" id="ARBA00032375"/>
    </source>
</evidence>
<dbReference type="Pfam" id="PF02253">
    <property type="entry name" value="PLA1"/>
    <property type="match status" value="1"/>
</dbReference>
<dbReference type="GeneID" id="82149115"/>
<dbReference type="SUPFAM" id="SSF56931">
    <property type="entry name" value="Outer membrane phospholipase A (OMPLA)"/>
    <property type="match status" value="1"/>
</dbReference>
<feature type="binding site" description="in dimeric form" evidence="20">
    <location>
        <position position="155"/>
    </location>
    <ligand>
        <name>Ca(2+)</name>
        <dbReference type="ChEBI" id="CHEBI:29108"/>
        <label>1</label>
    </ligand>
</feature>
<evidence type="ECO:0000256" key="15">
    <source>
        <dbReference type="ARBA" id="ARBA00023098"/>
    </source>
</evidence>
<dbReference type="GO" id="GO:0004623">
    <property type="term" value="F:phospholipase A2 activity"/>
    <property type="evidence" value="ECO:0007669"/>
    <property type="project" value="UniProtKB-EC"/>
</dbReference>
<evidence type="ECO:0000256" key="5">
    <source>
        <dbReference type="ARBA" id="ARBA00011702"/>
    </source>
</evidence>
<evidence type="ECO:0000256" key="14">
    <source>
        <dbReference type="ARBA" id="ARBA00022963"/>
    </source>
</evidence>
<keyword evidence="10 20" id="KW-0479">Metal-binding</keyword>
<protein>
    <recommendedName>
        <fullName evidence="18">Phosphatidylcholine 1-acylhydrolase</fullName>
        <ecNumber evidence="6">3.1.1.32</ecNumber>
        <ecNumber evidence="7">3.1.1.4</ecNumber>
    </recommendedName>
</protein>
<evidence type="ECO:0000256" key="9">
    <source>
        <dbReference type="ARBA" id="ARBA00022692"/>
    </source>
</evidence>
<feature type="binding site" description="in dimeric form" evidence="20">
    <location>
        <position position="150"/>
    </location>
    <ligand>
        <name>Ca(2+)</name>
        <dbReference type="ChEBI" id="CHEBI:29108"/>
        <label>1</label>
    </ligand>
</feature>
<evidence type="ECO:0000256" key="2">
    <source>
        <dbReference type="ARBA" id="ARBA00001604"/>
    </source>
</evidence>
<keyword evidence="13 20" id="KW-0106">Calcium</keyword>
<evidence type="ECO:0000256" key="11">
    <source>
        <dbReference type="ARBA" id="ARBA00022729"/>
    </source>
</evidence>
<evidence type="ECO:0000256" key="10">
    <source>
        <dbReference type="ARBA" id="ARBA00022723"/>
    </source>
</evidence>
<keyword evidence="22" id="KW-1185">Reference proteome</keyword>
<keyword evidence="8" id="KW-1134">Transmembrane beta strand</keyword>
<name>A0A4Z0V5H7_9BACT</name>
<evidence type="ECO:0000313" key="21">
    <source>
        <dbReference type="EMBL" id="TGG40061.1"/>
    </source>
</evidence>
<comment type="caution">
    <text evidence="21">The sequence shown here is derived from an EMBL/GenBank/DDBJ whole genome shotgun (WGS) entry which is preliminary data.</text>
</comment>
<evidence type="ECO:0000256" key="3">
    <source>
        <dbReference type="ARBA" id="ARBA00004571"/>
    </source>
</evidence>
<evidence type="ECO:0000256" key="17">
    <source>
        <dbReference type="ARBA" id="ARBA00023237"/>
    </source>
</evidence>
<dbReference type="PRINTS" id="PR01486">
    <property type="entry name" value="PHPHLIPASEA1"/>
</dbReference>
<dbReference type="Gene3D" id="2.40.230.10">
    <property type="entry name" value="Phospholipase A1"/>
    <property type="match status" value="1"/>
</dbReference>
<keyword evidence="17" id="KW-0998">Cell outer membrane</keyword>
<evidence type="ECO:0000256" key="7">
    <source>
        <dbReference type="ARBA" id="ARBA00013278"/>
    </source>
</evidence>
<feature type="active site" description="Proton acceptor" evidence="19">
    <location>
        <position position="145"/>
    </location>
</feature>
<sequence length="282" mass="32490">MRFITILLIIFAISVPDMRGQIVNITPEGETGTVNSDSIRQAFDSGPFFGLYKDNYFIFGPPVGQKIRKDNTNIKFQISIAQRLTKTTLPGGTYLFLFYTQKCFWNVLENSMPMTDLNFNPGIGLTKPLFVRNRFVGKINFILEHESNGRDGTASRSWNRISLGGNIMIGPQLIVHGKFWIPIIDGMENKDILDYCGIYQVGTQFYTPNERFGVAVTLVKRKGWELNYNTIVELNYRLFKRDNQYLFVQYYNGYGEGLLDYKQYHSNIRIGLGIKPRLFSDY</sequence>
<dbReference type="EMBL" id="SJSA01000001">
    <property type="protein sequence ID" value="TGG40061.1"/>
    <property type="molecule type" value="Genomic_DNA"/>
</dbReference>
<comment type="subunit">
    <text evidence="5">Homodimer; dimerization is reversible, and the dimeric form is the active one.</text>
</comment>
<reference evidence="21 22" key="1">
    <citation type="submission" date="2019-02" db="EMBL/GenBank/DDBJ databases">
        <title>Isolation and identification of novel species under the genus Muribaculum.</title>
        <authorList>
            <person name="Miyake S."/>
            <person name="Ding Y."/>
            <person name="Low A."/>
            <person name="Soh M."/>
            <person name="Seedorf H."/>
        </authorList>
    </citation>
    <scope>NUCLEOTIDE SEQUENCE [LARGE SCALE GENOMIC DNA]</scope>
    <source>
        <strain evidence="21 22">TLL-A3</strain>
    </source>
</reference>
<keyword evidence="9" id="KW-0812">Transmembrane</keyword>
<gene>
    <name evidence="21" type="ORF">EZ315_04860</name>
</gene>
<evidence type="ECO:0000256" key="19">
    <source>
        <dbReference type="PIRSR" id="PIRSR603187-1"/>
    </source>
</evidence>
<dbReference type="Proteomes" id="UP000297635">
    <property type="component" value="Unassembled WGS sequence"/>
</dbReference>
<evidence type="ECO:0000313" key="22">
    <source>
        <dbReference type="Proteomes" id="UP000297635"/>
    </source>
</evidence>
<dbReference type="GO" id="GO:0046872">
    <property type="term" value="F:metal ion binding"/>
    <property type="evidence" value="ECO:0007669"/>
    <property type="project" value="UniProtKB-KW"/>
</dbReference>
<dbReference type="GO" id="GO:0009279">
    <property type="term" value="C:cell outer membrane"/>
    <property type="evidence" value="ECO:0007669"/>
    <property type="project" value="UniProtKB-SubCell"/>
</dbReference>
<dbReference type="InterPro" id="IPR036541">
    <property type="entry name" value="PLipase_A1_sf"/>
</dbReference>
<comment type="subcellular location">
    <subcellularLocation>
        <location evidence="3">Cell outer membrane</location>
        <topology evidence="3">Multi-pass membrane protein</topology>
    </subcellularLocation>
</comment>
<keyword evidence="11" id="KW-0732">Signal</keyword>
<evidence type="ECO:0000256" key="12">
    <source>
        <dbReference type="ARBA" id="ARBA00022801"/>
    </source>
</evidence>
<proteinExistence type="inferred from homology"/>
<dbReference type="AlphaFoldDB" id="A0A4Z0V5H7"/>
<evidence type="ECO:0000256" key="16">
    <source>
        <dbReference type="ARBA" id="ARBA00023136"/>
    </source>
</evidence>
<accession>A0A4Z0V5H7</accession>
<comment type="catalytic activity">
    <reaction evidence="1">
        <text>a 1,2-diacyl-sn-glycero-3-phosphocholine + H2O = a 2-acyl-sn-glycero-3-phosphocholine + a fatty acid + H(+)</text>
        <dbReference type="Rhea" id="RHEA:18689"/>
        <dbReference type="ChEBI" id="CHEBI:15377"/>
        <dbReference type="ChEBI" id="CHEBI:15378"/>
        <dbReference type="ChEBI" id="CHEBI:28868"/>
        <dbReference type="ChEBI" id="CHEBI:57643"/>
        <dbReference type="ChEBI" id="CHEBI:57875"/>
        <dbReference type="EC" id="3.1.1.32"/>
    </reaction>
</comment>
<dbReference type="InterPro" id="IPR003187">
    <property type="entry name" value="PLipase_A1"/>
</dbReference>
<dbReference type="PANTHER" id="PTHR40457">
    <property type="entry name" value="PHOSPHOLIPASE A1"/>
    <property type="match status" value="1"/>
</dbReference>
<comment type="catalytic activity">
    <reaction evidence="2">
        <text>a 1,2-diacyl-sn-glycero-3-phosphocholine + H2O = a 1-acyl-sn-glycero-3-phosphocholine + a fatty acid + H(+)</text>
        <dbReference type="Rhea" id="RHEA:15801"/>
        <dbReference type="ChEBI" id="CHEBI:15377"/>
        <dbReference type="ChEBI" id="CHEBI:15378"/>
        <dbReference type="ChEBI" id="CHEBI:28868"/>
        <dbReference type="ChEBI" id="CHEBI:57643"/>
        <dbReference type="ChEBI" id="CHEBI:58168"/>
        <dbReference type="EC" id="3.1.1.4"/>
    </reaction>
</comment>
<dbReference type="EC" id="3.1.1.32" evidence="6"/>
<evidence type="ECO:0000256" key="8">
    <source>
        <dbReference type="ARBA" id="ARBA00022452"/>
    </source>
</evidence>
<keyword evidence="15" id="KW-0443">Lipid metabolism</keyword>
<dbReference type="PANTHER" id="PTHR40457:SF1">
    <property type="entry name" value="PHOSPHOLIPASE A1"/>
    <property type="match status" value="1"/>
</dbReference>
<dbReference type="EC" id="3.1.1.4" evidence="7"/>
<evidence type="ECO:0000256" key="1">
    <source>
        <dbReference type="ARBA" id="ARBA00000111"/>
    </source>
</evidence>
<keyword evidence="14" id="KW-0442">Lipid degradation</keyword>
<evidence type="ECO:0000256" key="20">
    <source>
        <dbReference type="PIRSR" id="PIRSR603187-2"/>
    </source>
</evidence>
<evidence type="ECO:0000256" key="13">
    <source>
        <dbReference type="ARBA" id="ARBA00022837"/>
    </source>
</evidence>
<comment type="cofactor">
    <cofactor evidence="20">
        <name>Ca(2+)</name>
        <dbReference type="ChEBI" id="CHEBI:29108"/>
    </cofactor>
    <text evidence="20">Binds 1 Ca(2+) ion per monomer.</text>
</comment>
<dbReference type="GO" id="GO:0016042">
    <property type="term" value="P:lipid catabolic process"/>
    <property type="evidence" value="ECO:0007669"/>
    <property type="project" value="UniProtKB-KW"/>
</dbReference>
<feature type="binding site" description="in dimeric form" evidence="20">
    <location>
        <position position="111"/>
    </location>
    <ligand>
        <name>Ca(2+)</name>
        <dbReference type="ChEBI" id="CHEBI:29108"/>
        <label>1</label>
    </ligand>
</feature>
<keyword evidence="16" id="KW-0472">Membrane</keyword>
<dbReference type="RefSeq" id="WP_135471078.1">
    <property type="nucleotide sequence ID" value="NZ_CASCNC010000002.1"/>
</dbReference>
<evidence type="ECO:0000256" key="4">
    <source>
        <dbReference type="ARBA" id="ARBA00010525"/>
    </source>
</evidence>